<reference evidence="7" key="1">
    <citation type="submission" date="2020-10" db="EMBL/GenBank/DDBJ databases">
        <authorList>
            <person name="Gilroy R."/>
        </authorList>
    </citation>
    <scope>NUCLEOTIDE SEQUENCE</scope>
    <source>
        <strain evidence="7">ChiSxjej1B13-7041</strain>
    </source>
</reference>
<dbReference type="GO" id="GO:0005525">
    <property type="term" value="F:GTP binding"/>
    <property type="evidence" value="ECO:0007669"/>
    <property type="project" value="UniProtKB-KW"/>
</dbReference>
<evidence type="ECO:0000259" key="6">
    <source>
        <dbReference type="Pfam" id="PF18133"/>
    </source>
</evidence>
<feature type="domain" description="G" evidence="4">
    <location>
        <begin position="11"/>
        <end position="126"/>
    </location>
</feature>
<evidence type="ECO:0000256" key="2">
    <source>
        <dbReference type="ARBA" id="ARBA00023134"/>
    </source>
</evidence>
<protein>
    <submittedName>
        <fullName evidence="7">[FeFe] hydrogenase H-cluster maturation GTPase HydF</fullName>
    </submittedName>
</protein>
<dbReference type="PANTHER" id="PTHR42714">
    <property type="entry name" value="TRNA MODIFICATION GTPASE GTPBP3"/>
    <property type="match status" value="1"/>
</dbReference>
<evidence type="ECO:0000259" key="4">
    <source>
        <dbReference type="Pfam" id="PF01926"/>
    </source>
</evidence>
<dbReference type="GO" id="GO:0030488">
    <property type="term" value="P:tRNA methylation"/>
    <property type="evidence" value="ECO:0007669"/>
    <property type="project" value="TreeGrafter"/>
</dbReference>
<dbReference type="InterPro" id="IPR023873">
    <property type="entry name" value="FeFe-hyd_GTPase_HydF"/>
</dbReference>
<dbReference type="InterPro" id="IPR040644">
    <property type="entry name" value="HydF_tetramer"/>
</dbReference>
<dbReference type="InterPro" id="IPR006073">
    <property type="entry name" value="GTP-bd"/>
</dbReference>
<evidence type="ECO:0000313" key="8">
    <source>
        <dbReference type="Proteomes" id="UP000886841"/>
    </source>
</evidence>
<keyword evidence="2" id="KW-0342">GTP-binding</keyword>
<dbReference type="NCBIfam" id="TIGR03918">
    <property type="entry name" value="GTP_HydF"/>
    <property type="match status" value="1"/>
</dbReference>
<dbReference type="Gene3D" id="3.40.50.11410">
    <property type="match status" value="1"/>
</dbReference>
<dbReference type="PANTHER" id="PTHR42714:SF6">
    <property type="entry name" value="TRANSLATION INITIATION FACTOR IF-2"/>
    <property type="match status" value="1"/>
</dbReference>
<dbReference type="Gene3D" id="3.40.50.11420">
    <property type="match status" value="1"/>
</dbReference>
<dbReference type="GO" id="GO:0002098">
    <property type="term" value="P:tRNA wobble uridine modification"/>
    <property type="evidence" value="ECO:0007669"/>
    <property type="project" value="TreeGrafter"/>
</dbReference>
<accession>A0A9D1ELF7</accession>
<evidence type="ECO:0000259" key="5">
    <source>
        <dbReference type="Pfam" id="PF18128"/>
    </source>
</evidence>
<dbReference type="CDD" id="cd00880">
    <property type="entry name" value="Era_like"/>
    <property type="match status" value="1"/>
</dbReference>
<feature type="domain" description="Hydrogen maturase F tetramerization" evidence="6">
    <location>
        <begin position="294"/>
        <end position="408"/>
    </location>
</feature>
<dbReference type="Pfam" id="PF18128">
    <property type="entry name" value="HydF_dimer"/>
    <property type="match status" value="1"/>
</dbReference>
<dbReference type="InterPro" id="IPR027417">
    <property type="entry name" value="P-loop_NTPase"/>
</dbReference>
<keyword evidence="1" id="KW-0547">Nucleotide-binding</keyword>
<reference evidence="7" key="2">
    <citation type="journal article" date="2021" name="PeerJ">
        <title>Extensive microbial diversity within the chicken gut microbiome revealed by metagenomics and culture.</title>
        <authorList>
            <person name="Gilroy R."/>
            <person name="Ravi A."/>
            <person name="Getino M."/>
            <person name="Pursley I."/>
            <person name="Horton D.L."/>
            <person name="Alikhan N.F."/>
            <person name="Baker D."/>
            <person name="Gharbi K."/>
            <person name="Hall N."/>
            <person name="Watson M."/>
            <person name="Adriaenssens E.M."/>
            <person name="Foster-Nyarko E."/>
            <person name="Jarju S."/>
            <person name="Secka A."/>
            <person name="Antonio M."/>
            <person name="Oren A."/>
            <person name="Chaudhuri R.R."/>
            <person name="La Ragione R."/>
            <person name="Hildebrand F."/>
            <person name="Pallen M.J."/>
        </authorList>
    </citation>
    <scope>NUCLEOTIDE SEQUENCE</scope>
    <source>
        <strain evidence="7">ChiSxjej1B13-7041</strain>
    </source>
</reference>
<proteinExistence type="predicted"/>
<evidence type="ECO:0000313" key="7">
    <source>
        <dbReference type="EMBL" id="HIR93749.1"/>
    </source>
</evidence>
<dbReference type="GO" id="GO:0005737">
    <property type="term" value="C:cytoplasm"/>
    <property type="evidence" value="ECO:0007669"/>
    <property type="project" value="TreeGrafter"/>
</dbReference>
<dbReference type="InterPro" id="IPR005225">
    <property type="entry name" value="Small_GTP-bd"/>
</dbReference>
<comment type="caution">
    <text evidence="7">The sequence shown here is derived from an EMBL/GenBank/DDBJ whole genome shotgun (WGS) entry which is preliminary data.</text>
</comment>
<feature type="domain" description="Hydrogen maturase F dimerization" evidence="5">
    <location>
        <begin position="190"/>
        <end position="288"/>
    </location>
</feature>
<dbReference type="NCBIfam" id="TIGR00231">
    <property type="entry name" value="small_GTP"/>
    <property type="match status" value="1"/>
</dbReference>
<name>A0A9D1ELF7_9FIRM</name>
<dbReference type="AlphaFoldDB" id="A0A9D1ELF7"/>
<feature type="region of interest" description="Disordered" evidence="3">
    <location>
        <begin position="132"/>
        <end position="162"/>
    </location>
</feature>
<dbReference type="InterPro" id="IPR041606">
    <property type="entry name" value="HydF_dimer"/>
</dbReference>
<organism evidence="7 8">
    <name type="scientific">Candidatus Egerieimonas intestinavium</name>
    <dbReference type="NCBI Taxonomy" id="2840777"/>
    <lineage>
        <taxon>Bacteria</taxon>
        <taxon>Bacillati</taxon>
        <taxon>Bacillota</taxon>
        <taxon>Clostridia</taxon>
        <taxon>Lachnospirales</taxon>
        <taxon>Lachnospiraceae</taxon>
        <taxon>Lachnospiraceae incertae sedis</taxon>
        <taxon>Candidatus Egerieimonas</taxon>
    </lineage>
</organism>
<dbReference type="Pfam" id="PF18133">
    <property type="entry name" value="HydF_tetramer"/>
    <property type="match status" value="1"/>
</dbReference>
<dbReference type="EMBL" id="DVHU01000091">
    <property type="protein sequence ID" value="HIR93749.1"/>
    <property type="molecule type" value="Genomic_DNA"/>
</dbReference>
<dbReference type="SUPFAM" id="SSF52540">
    <property type="entry name" value="P-loop containing nucleoside triphosphate hydrolases"/>
    <property type="match status" value="1"/>
</dbReference>
<dbReference type="Proteomes" id="UP000886841">
    <property type="component" value="Unassembled WGS sequence"/>
</dbReference>
<dbReference type="Pfam" id="PF01926">
    <property type="entry name" value="MMR_HSR1"/>
    <property type="match status" value="1"/>
</dbReference>
<feature type="compositionally biased region" description="Basic and acidic residues" evidence="3">
    <location>
        <begin position="132"/>
        <end position="151"/>
    </location>
</feature>
<evidence type="ECO:0000256" key="1">
    <source>
        <dbReference type="ARBA" id="ARBA00022741"/>
    </source>
</evidence>
<evidence type="ECO:0000256" key="3">
    <source>
        <dbReference type="SAM" id="MobiDB-lite"/>
    </source>
</evidence>
<dbReference type="Gene3D" id="3.40.50.300">
    <property type="entry name" value="P-loop containing nucleotide triphosphate hydrolases"/>
    <property type="match status" value="1"/>
</dbReference>
<sequence length="427" mass="46719">MNQTPAGERIHIGIFGSCNAGKSSVLNALTGQQLAVVSPVEGTTTDPVYKTMELLPLGPVIFMDTPGLDDESILAQQRLEKTRQVLRKTELALVVLDLTRENYDREAELLEEIQKRGLPCLLVWNKSDTLGREAQEARQRGEERLARRKNGEAGAELPPGVTVSARTGSGIRELKEALGQLKPAERGIPLCRDLFQAGDTVVLVIPLDKAAPKGRLILPQQQVIRDILEGGGIPVLTSVEQLPEALGRLKEPPALVITDSQAFGRVDELVPEPLLLTSFSILFARYKGNFRQQLMGTAALAGLVSGDQVLVAEGCTHHRQCGDIGTEKLPAWIRRSTGTDPRFCFFSGTEFPENLRDYKVILHCGGCMLNQAEMKYRLSRAEEAGVPMSNYGLAIAWLKGILPRALKPFPQMRKLWLEQTGAAGGES</sequence>
<gene>
    <name evidence="7" type="primary">hydF</name>
    <name evidence="7" type="ORF">IAB98_10070</name>
</gene>